<name>A0A0S3SV87_PHAAN</name>
<dbReference type="AlphaFoldDB" id="A0A0S3SV87"/>
<dbReference type="Proteomes" id="UP000291084">
    <property type="component" value="Chromosome 9"/>
</dbReference>
<accession>A0A0S3SV87</accession>
<sequence>MEVFAEPHGGRLRWRAADLAGAVAKLAPTGDSRRREPFLARGGGWKQCWWLDRKGSDAAAIFVAVAGLVRRWQPAGSVAAISVRVASWLAGGGGGRSGGSGSGCAEVTPLHRSSRLGEESLSLVFSRGRMKV</sequence>
<gene>
    <name evidence="1" type="primary">Vigan.09G005300</name>
    <name evidence="1" type="ORF">VIGAN_09005300</name>
</gene>
<evidence type="ECO:0000313" key="1">
    <source>
        <dbReference type="EMBL" id="BAT96759.1"/>
    </source>
</evidence>
<proteinExistence type="predicted"/>
<evidence type="ECO:0000313" key="2">
    <source>
        <dbReference type="Proteomes" id="UP000291084"/>
    </source>
</evidence>
<reference evidence="1 2" key="1">
    <citation type="journal article" date="2015" name="Sci. Rep.">
        <title>The power of single molecule real-time sequencing technology in the de novo assembly of a eukaryotic genome.</title>
        <authorList>
            <person name="Sakai H."/>
            <person name="Naito K."/>
            <person name="Ogiso-Tanaka E."/>
            <person name="Takahashi Y."/>
            <person name="Iseki K."/>
            <person name="Muto C."/>
            <person name="Satou K."/>
            <person name="Teruya K."/>
            <person name="Shiroma A."/>
            <person name="Shimoji M."/>
            <person name="Hirano T."/>
            <person name="Itoh T."/>
            <person name="Kaga A."/>
            <person name="Tomooka N."/>
        </authorList>
    </citation>
    <scope>NUCLEOTIDE SEQUENCE [LARGE SCALE GENOMIC DNA]</scope>
    <source>
        <strain evidence="2">cv. Shumari</strain>
    </source>
</reference>
<organism evidence="1 2">
    <name type="scientific">Vigna angularis var. angularis</name>
    <dbReference type="NCBI Taxonomy" id="157739"/>
    <lineage>
        <taxon>Eukaryota</taxon>
        <taxon>Viridiplantae</taxon>
        <taxon>Streptophyta</taxon>
        <taxon>Embryophyta</taxon>
        <taxon>Tracheophyta</taxon>
        <taxon>Spermatophyta</taxon>
        <taxon>Magnoliopsida</taxon>
        <taxon>eudicotyledons</taxon>
        <taxon>Gunneridae</taxon>
        <taxon>Pentapetalae</taxon>
        <taxon>rosids</taxon>
        <taxon>fabids</taxon>
        <taxon>Fabales</taxon>
        <taxon>Fabaceae</taxon>
        <taxon>Papilionoideae</taxon>
        <taxon>50 kb inversion clade</taxon>
        <taxon>NPAAA clade</taxon>
        <taxon>indigoferoid/millettioid clade</taxon>
        <taxon>Phaseoleae</taxon>
        <taxon>Vigna</taxon>
    </lineage>
</organism>
<dbReference type="EMBL" id="AP015042">
    <property type="protein sequence ID" value="BAT96759.1"/>
    <property type="molecule type" value="Genomic_DNA"/>
</dbReference>
<protein>
    <submittedName>
        <fullName evidence="1">Uncharacterized protein</fullName>
    </submittedName>
</protein>
<keyword evidence="2" id="KW-1185">Reference proteome</keyword>